<evidence type="ECO:0000313" key="6">
    <source>
        <dbReference type="Proteomes" id="UP000245539"/>
    </source>
</evidence>
<organism evidence="5 6">
    <name type="scientific">Leucothrix pacifica</name>
    <dbReference type="NCBI Taxonomy" id="1247513"/>
    <lineage>
        <taxon>Bacteria</taxon>
        <taxon>Pseudomonadati</taxon>
        <taxon>Pseudomonadota</taxon>
        <taxon>Gammaproteobacteria</taxon>
        <taxon>Thiotrichales</taxon>
        <taxon>Thiotrichaceae</taxon>
        <taxon>Leucothrix</taxon>
    </lineage>
</organism>
<dbReference type="GO" id="GO:0016810">
    <property type="term" value="F:hydrolase activity, acting on carbon-nitrogen (but not peptide) bonds"/>
    <property type="evidence" value="ECO:0007669"/>
    <property type="project" value="InterPro"/>
</dbReference>
<feature type="chain" id="PRO_5016286232" evidence="3">
    <location>
        <begin position="27"/>
        <end position="276"/>
    </location>
</feature>
<dbReference type="RefSeq" id="WP_109836367.1">
    <property type="nucleotide sequence ID" value="NZ_QGKM01000006.1"/>
</dbReference>
<dbReference type="SUPFAM" id="SSF88713">
    <property type="entry name" value="Glycoside hydrolase/deacetylase"/>
    <property type="match status" value="1"/>
</dbReference>
<dbReference type="CDD" id="cd10917">
    <property type="entry name" value="CE4_NodB_like_6s_7s"/>
    <property type="match status" value="1"/>
</dbReference>
<keyword evidence="1" id="KW-0479">Metal-binding</keyword>
<gene>
    <name evidence="5" type="ORF">DKW60_03940</name>
</gene>
<dbReference type="GO" id="GO:0005975">
    <property type="term" value="P:carbohydrate metabolic process"/>
    <property type="evidence" value="ECO:0007669"/>
    <property type="project" value="InterPro"/>
</dbReference>
<dbReference type="EMBL" id="QGKM01000006">
    <property type="protein sequence ID" value="PWQ99964.1"/>
    <property type="molecule type" value="Genomic_DNA"/>
</dbReference>
<dbReference type="GO" id="GO:0016020">
    <property type="term" value="C:membrane"/>
    <property type="evidence" value="ECO:0007669"/>
    <property type="project" value="TreeGrafter"/>
</dbReference>
<dbReference type="InterPro" id="IPR050248">
    <property type="entry name" value="Polysacc_deacetylase_ArnD"/>
</dbReference>
<dbReference type="Gene3D" id="3.20.20.370">
    <property type="entry name" value="Glycoside hydrolase/deacetylase"/>
    <property type="match status" value="1"/>
</dbReference>
<feature type="domain" description="NodB homology" evidence="4">
    <location>
        <begin position="45"/>
        <end position="266"/>
    </location>
</feature>
<accession>A0A317CN63</accession>
<keyword evidence="6" id="KW-1185">Reference proteome</keyword>
<name>A0A317CN63_9GAMM</name>
<dbReference type="PROSITE" id="PS51677">
    <property type="entry name" value="NODB"/>
    <property type="match status" value="1"/>
</dbReference>
<dbReference type="Pfam" id="PF01522">
    <property type="entry name" value="Polysacc_deac_1"/>
    <property type="match status" value="1"/>
</dbReference>
<proteinExistence type="predicted"/>
<evidence type="ECO:0000313" key="5">
    <source>
        <dbReference type="EMBL" id="PWQ99964.1"/>
    </source>
</evidence>
<dbReference type="Proteomes" id="UP000245539">
    <property type="component" value="Unassembled WGS sequence"/>
</dbReference>
<comment type="caution">
    <text evidence="5">The sequence shown here is derived from an EMBL/GenBank/DDBJ whole genome shotgun (WGS) entry which is preliminary data.</text>
</comment>
<dbReference type="GO" id="GO:0046872">
    <property type="term" value="F:metal ion binding"/>
    <property type="evidence" value="ECO:0007669"/>
    <property type="project" value="UniProtKB-KW"/>
</dbReference>
<dbReference type="AlphaFoldDB" id="A0A317CN63"/>
<dbReference type="InterPro" id="IPR002509">
    <property type="entry name" value="NODB_dom"/>
</dbReference>
<dbReference type="PANTHER" id="PTHR10587:SF133">
    <property type="entry name" value="CHITIN DEACETYLASE 1-RELATED"/>
    <property type="match status" value="1"/>
</dbReference>
<reference evidence="5 6" key="1">
    <citation type="submission" date="2018-05" db="EMBL/GenBank/DDBJ databases">
        <title>Leucothrix arctica sp. nov., isolated from Arctic seawater.</title>
        <authorList>
            <person name="Choi A."/>
            <person name="Baek K."/>
        </authorList>
    </citation>
    <scope>NUCLEOTIDE SEQUENCE [LARGE SCALE GENOMIC DNA]</scope>
    <source>
        <strain evidence="5 6">JCM 18388</strain>
    </source>
</reference>
<dbReference type="PANTHER" id="PTHR10587">
    <property type="entry name" value="GLYCOSYL TRANSFERASE-RELATED"/>
    <property type="match status" value="1"/>
</dbReference>
<protein>
    <submittedName>
        <fullName evidence="5">Polysaccharide deacetylase family protein</fullName>
    </submittedName>
</protein>
<evidence type="ECO:0000256" key="2">
    <source>
        <dbReference type="ARBA" id="ARBA00022801"/>
    </source>
</evidence>
<keyword evidence="3" id="KW-0732">Signal</keyword>
<evidence type="ECO:0000256" key="1">
    <source>
        <dbReference type="ARBA" id="ARBA00022723"/>
    </source>
</evidence>
<dbReference type="InterPro" id="IPR011330">
    <property type="entry name" value="Glyco_hydro/deAcase_b/a-brl"/>
</dbReference>
<evidence type="ECO:0000256" key="3">
    <source>
        <dbReference type="SAM" id="SignalP"/>
    </source>
</evidence>
<dbReference type="OrthoDB" id="276604at2"/>
<sequence length="276" mass="31529">MNKNKMGLMGLCLFLIGLLPVNVALAAQPDCAEVRAKYQCPVEKKKITLSFDDGVADVTPKVLDVLKREKIEGTFFILGNKVDCSLYTNDCKTNPQSEQCQSFQLCQQRRQTLSRIKNEGHMIGSHSYEHDRHTAIPLAMAERNIQKSRQILAPFFTTEPAIFRLPHGDGWFNQKTSPQVMEALKRNKFEHIGWEMTAFDWNPKYQDGDKILDNVMNQMCSGKGRVGVVLFHDGVFENEHIGRTFTADNLARWIPSMRCAADFVPLNYFKKNLRVK</sequence>
<evidence type="ECO:0000259" key="4">
    <source>
        <dbReference type="PROSITE" id="PS51677"/>
    </source>
</evidence>
<keyword evidence="2" id="KW-0378">Hydrolase</keyword>
<feature type="signal peptide" evidence="3">
    <location>
        <begin position="1"/>
        <end position="26"/>
    </location>
</feature>